<comment type="similarity">
    <text evidence="1">Belongs to the short-chain dehydrogenases/reductases (SDR) family.</text>
</comment>
<name>A0AA38WFL6_9ASTR</name>
<feature type="region of interest" description="Disordered" evidence="4">
    <location>
        <begin position="587"/>
        <end position="636"/>
    </location>
</feature>
<dbReference type="GO" id="GO:0016020">
    <property type="term" value="C:membrane"/>
    <property type="evidence" value="ECO:0007669"/>
    <property type="project" value="TreeGrafter"/>
</dbReference>
<accession>A0AA38WFL6</accession>
<dbReference type="PANTHER" id="PTHR43490">
    <property type="entry name" value="(+)-NEOMENTHOL DEHYDROGENASE"/>
    <property type="match status" value="1"/>
</dbReference>
<dbReference type="Pfam" id="PF00106">
    <property type="entry name" value="adh_short"/>
    <property type="match status" value="2"/>
</dbReference>
<evidence type="ECO:0000256" key="2">
    <source>
        <dbReference type="ARBA" id="ARBA00022857"/>
    </source>
</evidence>
<feature type="compositionally biased region" description="Low complexity" evidence="4">
    <location>
        <begin position="587"/>
        <end position="601"/>
    </location>
</feature>
<organism evidence="5 6">
    <name type="scientific">Centaurea solstitialis</name>
    <name type="common">yellow star-thistle</name>
    <dbReference type="NCBI Taxonomy" id="347529"/>
    <lineage>
        <taxon>Eukaryota</taxon>
        <taxon>Viridiplantae</taxon>
        <taxon>Streptophyta</taxon>
        <taxon>Embryophyta</taxon>
        <taxon>Tracheophyta</taxon>
        <taxon>Spermatophyta</taxon>
        <taxon>Magnoliopsida</taxon>
        <taxon>eudicotyledons</taxon>
        <taxon>Gunneridae</taxon>
        <taxon>Pentapetalae</taxon>
        <taxon>asterids</taxon>
        <taxon>campanulids</taxon>
        <taxon>Asterales</taxon>
        <taxon>Asteraceae</taxon>
        <taxon>Carduoideae</taxon>
        <taxon>Cardueae</taxon>
        <taxon>Centaureinae</taxon>
        <taxon>Centaurea</taxon>
    </lineage>
</organism>
<evidence type="ECO:0000313" key="5">
    <source>
        <dbReference type="EMBL" id="KAJ9548254.1"/>
    </source>
</evidence>
<comment type="caution">
    <text evidence="5">The sequence shown here is derived from an EMBL/GenBank/DDBJ whole genome shotgun (WGS) entry which is preliminary data.</text>
</comment>
<dbReference type="SUPFAM" id="SSF51735">
    <property type="entry name" value="NAD(P)-binding Rossmann-fold domains"/>
    <property type="match status" value="2"/>
</dbReference>
<evidence type="ECO:0000313" key="6">
    <source>
        <dbReference type="Proteomes" id="UP001172457"/>
    </source>
</evidence>
<dbReference type="AlphaFoldDB" id="A0AA38WFL6"/>
<reference evidence="5" key="1">
    <citation type="submission" date="2023-03" db="EMBL/GenBank/DDBJ databases">
        <title>Chromosome-scale reference genome and RAD-based genetic map of yellow starthistle (Centaurea solstitialis) reveal putative structural variation and QTLs associated with invader traits.</title>
        <authorList>
            <person name="Reatini B."/>
            <person name="Cang F.A."/>
            <person name="Jiang Q."/>
            <person name="Mckibben M.T.W."/>
            <person name="Barker M.S."/>
            <person name="Rieseberg L.H."/>
            <person name="Dlugosch K.M."/>
        </authorList>
    </citation>
    <scope>NUCLEOTIDE SEQUENCE</scope>
    <source>
        <strain evidence="5">CAN-66</strain>
        <tissue evidence="5">Leaf</tissue>
    </source>
</reference>
<sequence length="636" mass="69257">MNGNQSTQTSDLSPNNTTNTVRYAVVTGANKGIGFETVRQLAASGVTVLLTARNEKRGTEAVSVLHGLGFSNVLYHQLDVNNAGASGVVVDEDGLRALNIDPASWLSGKATNMVQGVMKTTYDKAKECLNTNYYGVKNVIRALLPLLERSTSGARIINVSSLRGELWRIPNEQIRKELGDVETLSEKKIDGFVEKFLEDLSNDALEANGWSKMLPAYSVSKAMLNAYTRVLAKTYPNMCINCVHPGYVDTDLNWHTGTMTLEEGAQGNCSSSISKENLKRNQTLAAVIMNGNQSTQTSDLSPNNTTNTVRYAVVTGANKGIGFETVRQLAASGVTVLLTARNEMRGTEAVSVLHGLGFSNVNNAGASGVVVDEDGLRALNIDPASWLSGRATNMVQGVMKTTYDKAKECLNINYYGVKNVIRALLPLLERSTSGARIVNVSSLQGELWRIPNEQIRKELGDVETLSEKKIDGFVEKFLEDLSNDALEANGWSKMLPAYSVSKAMLNAYTRVLAKSYPNMCINCVHPGYVDTDSNWHTGIMTLEEGAQGSVMLALLPQGGNFSGDTFLRRLPSRPPPPPTTITKLTTSTATMSTTTATTTITKTHHQPDDPDEDSDDDRRQTHRCNYHRQPPPQVLI</sequence>
<dbReference type="GO" id="GO:0016491">
    <property type="term" value="F:oxidoreductase activity"/>
    <property type="evidence" value="ECO:0007669"/>
    <property type="project" value="UniProtKB-KW"/>
</dbReference>
<dbReference type="InterPro" id="IPR002347">
    <property type="entry name" value="SDR_fam"/>
</dbReference>
<dbReference type="InterPro" id="IPR036291">
    <property type="entry name" value="NAD(P)-bd_dom_sf"/>
</dbReference>
<protein>
    <submittedName>
        <fullName evidence="5">Uncharacterized protein</fullName>
    </submittedName>
</protein>
<dbReference type="PRINTS" id="PR00081">
    <property type="entry name" value="GDHRDH"/>
</dbReference>
<evidence type="ECO:0000256" key="1">
    <source>
        <dbReference type="ARBA" id="ARBA00006484"/>
    </source>
</evidence>
<dbReference type="Gene3D" id="3.40.50.720">
    <property type="entry name" value="NAD(P)-binding Rossmann-like Domain"/>
    <property type="match status" value="4"/>
</dbReference>
<dbReference type="PANTHER" id="PTHR43490:SF73">
    <property type="entry name" value="OS07G0685800 PROTEIN"/>
    <property type="match status" value="1"/>
</dbReference>
<gene>
    <name evidence="5" type="ORF">OSB04_020797</name>
</gene>
<proteinExistence type="inferred from homology"/>
<dbReference type="EMBL" id="JARYMX010000005">
    <property type="protein sequence ID" value="KAJ9548254.1"/>
    <property type="molecule type" value="Genomic_DNA"/>
</dbReference>
<dbReference type="Proteomes" id="UP001172457">
    <property type="component" value="Chromosome 5"/>
</dbReference>
<evidence type="ECO:0000256" key="3">
    <source>
        <dbReference type="ARBA" id="ARBA00023002"/>
    </source>
</evidence>
<keyword evidence="6" id="KW-1185">Reference proteome</keyword>
<keyword evidence="3" id="KW-0560">Oxidoreductase</keyword>
<keyword evidence="2" id="KW-0521">NADP</keyword>
<evidence type="ECO:0000256" key="4">
    <source>
        <dbReference type="SAM" id="MobiDB-lite"/>
    </source>
</evidence>